<dbReference type="STRING" id="429727.VE26_16775"/>
<dbReference type="Gene3D" id="2.40.37.10">
    <property type="entry name" value="Lyase, Ornithine Decarboxylase, Chain A, domain 1"/>
    <property type="match status" value="1"/>
</dbReference>
<dbReference type="EMBL" id="JZEY01000071">
    <property type="protein sequence ID" value="KKB07020.1"/>
    <property type="molecule type" value="Genomic_DNA"/>
</dbReference>
<organism evidence="2 4">
    <name type="scientific">Devosia chinhatensis</name>
    <dbReference type="NCBI Taxonomy" id="429727"/>
    <lineage>
        <taxon>Bacteria</taxon>
        <taxon>Pseudomonadati</taxon>
        <taxon>Pseudomonadota</taxon>
        <taxon>Alphaproteobacteria</taxon>
        <taxon>Hyphomicrobiales</taxon>
        <taxon>Devosiaceae</taxon>
        <taxon>Devosia</taxon>
    </lineage>
</organism>
<comment type="caution">
    <text evidence="2">The sequence shown here is derived from an EMBL/GenBank/DDBJ whole genome shotgun (WGS) entry which is preliminary data.</text>
</comment>
<name>A0A0F5FDQ5_9HYPH</name>
<dbReference type="SUPFAM" id="SSF50621">
    <property type="entry name" value="Alanine racemase C-terminal domain-like"/>
    <property type="match status" value="1"/>
</dbReference>
<dbReference type="InterPro" id="IPR009006">
    <property type="entry name" value="Ala_racemase/Decarboxylase_C"/>
</dbReference>
<gene>
    <name evidence="2" type="ORF">VE26_16775</name>
    <name evidence="3" type="ORF">VE26_16780</name>
</gene>
<comment type="cofactor">
    <cofactor evidence="1">
        <name>pyridoxal 5'-phosphate</name>
        <dbReference type="ChEBI" id="CHEBI:597326"/>
    </cofactor>
</comment>
<protein>
    <submittedName>
        <fullName evidence="2">Uncharacterized protein</fullName>
    </submittedName>
</protein>
<dbReference type="EMBL" id="JZEY01000071">
    <property type="protein sequence ID" value="KKB07019.1"/>
    <property type="molecule type" value="Genomic_DNA"/>
</dbReference>
<dbReference type="GO" id="GO:0003824">
    <property type="term" value="F:catalytic activity"/>
    <property type="evidence" value="ECO:0007669"/>
    <property type="project" value="InterPro"/>
</dbReference>
<evidence type="ECO:0000313" key="2">
    <source>
        <dbReference type="EMBL" id="KKB07019.1"/>
    </source>
</evidence>
<proteinExistence type="predicted"/>
<feature type="non-terminal residue" evidence="2">
    <location>
        <position position="77"/>
    </location>
</feature>
<dbReference type="Proteomes" id="UP000033649">
    <property type="component" value="Unassembled WGS sequence"/>
</dbReference>
<reference evidence="2 4" key="1">
    <citation type="submission" date="2015-03" db="EMBL/GenBank/DDBJ databases">
        <authorList>
            <person name="Hassan Y."/>
            <person name="Lepp D."/>
            <person name="Li X.-Z."/>
            <person name="Zhou T."/>
        </authorList>
    </citation>
    <scope>NUCLEOTIDE SEQUENCE [LARGE SCALE GENOMIC DNA]</scope>
    <source>
        <strain evidence="2 4">IPL18</strain>
    </source>
</reference>
<evidence type="ECO:0000313" key="4">
    <source>
        <dbReference type="Proteomes" id="UP000033649"/>
    </source>
</evidence>
<evidence type="ECO:0000256" key="1">
    <source>
        <dbReference type="ARBA" id="ARBA00001933"/>
    </source>
</evidence>
<dbReference type="AlphaFoldDB" id="A0A0F5FDQ5"/>
<evidence type="ECO:0000313" key="3">
    <source>
        <dbReference type="EMBL" id="KKB07020.1"/>
    </source>
</evidence>
<accession>A0A0F5FDQ5</accession>
<sequence>MFGEFDFPEKLEIGSRVTRLTAAGYTMVKNNWFNDVAMPAIAIRRTNRTHALVKEIELPSYVATLSVSRANLLCPDH</sequence>
<keyword evidence="4" id="KW-1185">Reference proteome</keyword>